<evidence type="ECO:0000256" key="1">
    <source>
        <dbReference type="SAM" id="Coils"/>
    </source>
</evidence>
<organism evidence="4 5">
    <name type="scientific">Reticulomyxa filosa</name>
    <dbReference type="NCBI Taxonomy" id="46433"/>
    <lineage>
        <taxon>Eukaryota</taxon>
        <taxon>Sar</taxon>
        <taxon>Rhizaria</taxon>
        <taxon>Retaria</taxon>
        <taxon>Foraminifera</taxon>
        <taxon>Monothalamids</taxon>
        <taxon>Reticulomyxidae</taxon>
        <taxon>Reticulomyxa</taxon>
    </lineage>
</organism>
<feature type="compositionally biased region" description="Polar residues" evidence="2">
    <location>
        <begin position="195"/>
        <end position="204"/>
    </location>
</feature>
<feature type="coiled-coil region" evidence="1">
    <location>
        <begin position="42"/>
        <end position="104"/>
    </location>
</feature>
<dbReference type="EMBL" id="ASPP01027647">
    <property type="protein sequence ID" value="ETO05938.1"/>
    <property type="molecule type" value="Genomic_DNA"/>
</dbReference>
<evidence type="ECO:0000313" key="5">
    <source>
        <dbReference type="Proteomes" id="UP000023152"/>
    </source>
</evidence>
<dbReference type="Proteomes" id="UP000023152">
    <property type="component" value="Unassembled WGS sequence"/>
</dbReference>
<evidence type="ECO:0000256" key="3">
    <source>
        <dbReference type="SAM" id="Phobius"/>
    </source>
</evidence>
<gene>
    <name evidence="4" type="ORF">RFI_31461</name>
</gene>
<accession>X6LVJ7</accession>
<sequence>MSWLPSVVKYYEDESKTRKLLLTGGLLGVAVGFGAHVMLMRLEKKKKKKEEQKQREPALEIRIQALDEVRDQSPKKVKDLEEEVRRLRLEISKLKKKKKKIDKEGCIKKKKKKEKKEQEAIVAKVVEDMMTENGLHYPRIKPNVHTNAEILNESKNKLTLKKKKKERFGKIEESIANSPDHISNRTSSVKENLALQTNKTTSKQPMEDSPVEDEKGSDNEALDNELLLSKDSRTRLIIVSYRLPLQLKKTDKGWEVQWNDARDLLANMRLLHKKYAVHFVGWPGIDVKQEEQEELEEALQSLEFPCHPVLLEPTTRFVDQYTFENQTTLLPIESVQLI</sequence>
<dbReference type="Gene3D" id="3.40.50.2000">
    <property type="entry name" value="Glycogen Phosphorylase B"/>
    <property type="match status" value="1"/>
</dbReference>
<evidence type="ECO:0000313" key="4">
    <source>
        <dbReference type="EMBL" id="ETO05938.1"/>
    </source>
</evidence>
<dbReference type="AlphaFoldDB" id="X6LVJ7"/>
<feature type="region of interest" description="Disordered" evidence="2">
    <location>
        <begin position="195"/>
        <end position="224"/>
    </location>
</feature>
<reference evidence="4 5" key="1">
    <citation type="journal article" date="2013" name="Curr. Biol.">
        <title>The Genome of the Foraminiferan Reticulomyxa filosa.</title>
        <authorList>
            <person name="Glockner G."/>
            <person name="Hulsmann N."/>
            <person name="Schleicher M."/>
            <person name="Noegel A.A."/>
            <person name="Eichinger L."/>
            <person name="Gallinger C."/>
            <person name="Pawlowski J."/>
            <person name="Sierra R."/>
            <person name="Euteneuer U."/>
            <person name="Pillet L."/>
            <person name="Moustafa A."/>
            <person name="Platzer M."/>
            <person name="Groth M."/>
            <person name="Szafranski K."/>
            <person name="Schliwa M."/>
        </authorList>
    </citation>
    <scope>NUCLEOTIDE SEQUENCE [LARGE SCALE GENOMIC DNA]</scope>
</reference>
<keyword evidence="1" id="KW-0175">Coiled coil</keyword>
<keyword evidence="3" id="KW-0472">Membrane</keyword>
<feature type="transmembrane region" description="Helical" evidence="3">
    <location>
        <begin position="20"/>
        <end position="39"/>
    </location>
</feature>
<proteinExistence type="predicted"/>
<protein>
    <submittedName>
        <fullName evidence="4">Trichohyalin</fullName>
    </submittedName>
</protein>
<comment type="caution">
    <text evidence="4">The sequence shown here is derived from an EMBL/GenBank/DDBJ whole genome shotgun (WGS) entry which is preliminary data.</text>
</comment>
<name>X6LVJ7_RETFI</name>
<evidence type="ECO:0000256" key="2">
    <source>
        <dbReference type="SAM" id="MobiDB-lite"/>
    </source>
</evidence>
<keyword evidence="5" id="KW-1185">Reference proteome</keyword>
<keyword evidence="3" id="KW-1133">Transmembrane helix</keyword>
<keyword evidence="3" id="KW-0812">Transmembrane</keyword>